<gene>
    <name evidence="1" type="ORF">ABT39_MTgene5500</name>
</gene>
<organism evidence="1">
    <name type="scientific">Picea glauca</name>
    <name type="common">White spruce</name>
    <name type="synonym">Pinus glauca</name>
    <dbReference type="NCBI Taxonomy" id="3330"/>
    <lineage>
        <taxon>Eukaryota</taxon>
        <taxon>Viridiplantae</taxon>
        <taxon>Streptophyta</taxon>
        <taxon>Embryophyta</taxon>
        <taxon>Tracheophyta</taxon>
        <taxon>Spermatophyta</taxon>
        <taxon>Pinopsida</taxon>
        <taxon>Pinidae</taxon>
        <taxon>Conifers I</taxon>
        <taxon>Pinales</taxon>
        <taxon>Pinaceae</taxon>
        <taxon>Picea</taxon>
    </lineage>
</organism>
<comment type="caution">
    <text evidence="1">The sequence shown here is derived from an EMBL/GenBank/DDBJ whole genome shotgun (WGS) entry which is preliminary data.</text>
</comment>
<dbReference type="EMBL" id="LKAM01000007">
    <property type="protein sequence ID" value="KUM47315.1"/>
    <property type="molecule type" value="Genomic_DNA"/>
</dbReference>
<sequence length="67" mass="7405">MAVGEGVVVPLQGSYAKVQKRCDKGCADLRKRCYDLPSDRFLKIVGYMRNKAGPLASLNKHPARDLV</sequence>
<protein>
    <submittedName>
        <fullName evidence="1">Uncharacterized protein</fullName>
    </submittedName>
</protein>
<evidence type="ECO:0000313" key="1">
    <source>
        <dbReference type="EMBL" id="KUM47315.1"/>
    </source>
</evidence>
<reference evidence="1" key="1">
    <citation type="journal article" date="2015" name="Genome Biol. Evol.">
        <title>Organellar Genomes of White Spruce (Picea glauca): Assembly and Annotation.</title>
        <authorList>
            <person name="Jackman S.D."/>
            <person name="Warren R.L."/>
            <person name="Gibb E.A."/>
            <person name="Vandervalk B.P."/>
            <person name="Mohamadi H."/>
            <person name="Chu J."/>
            <person name="Raymond A."/>
            <person name="Pleasance S."/>
            <person name="Coope R."/>
            <person name="Wildung M.R."/>
            <person name="Ritland C.E."/>
            <person name="Bousquet J."/>
            <person name="Jones S.J."/>
            <person name="Bohlmann J."/>
            <person name="Birol I."/>
        </authorList>
    </citation>
    <scope>NUCLEOTIDE SEQUENCE [LARGE SCALE GENOMIC DNA]</scope>
    <source>
        <tissue evidence="1">Flushing bud</tissue>
    </source>
</reference>
<keyword evidence="1" id="KW-0496">Mitochondrion</keyword>
<proteinExistence type="predicted"/>
<name>A0A117NGT6_PICGL</name>
<geneLocation type="mitochondrion" evidence="1"/>
<accession>A0A117NGT6</accession>
<dbReference type="AlphaFoldDB" id="A0A117NGT6"/>